<dbReference type="Proteomes" id="UP001064489">
    <property type="component" value="Chromosome 3"/>
</dbReference>
<keyword evidence="2" id="KW-1185">Reference proteome</keyword>
<protein>
    <submittedName>
        <fullName evidence="1">Uncharacterized protein</fullName>
    </submittedName>
</protein>
<comment type="caution">
    <text evidence="1">The sequence shown here is derived from an EMBL/GenBank/DDBJ whole genome shotgun (WGS) entry which is preliminary data.</text>
</comment>
<organism evidence="1 2">
    <name type="scientific">Acer negundo</name>
    <name type="common">Box elder</name>
    <dbReference type="NCBI Taxonomy" id="4023"/>
    <lineage>
        <taxon>Eukaryota</taxon>
        <taxon>Viridiplantae</taxon>
        <taxon>Streptophyta</taxon>
        <taxon>Embryophyta</taxon>
        <taxon>Tracheophyta</taxon>
        <taxon>Spermatophyta</taxon>
        <taxon>Magnoliopsida</taxon>
        <taxon>eudicotyledons</taxon>
        <taxon>Gunneridae</taxon>
        <taxon>Pentapetalae</taxon>
        <taxon>rosids</taxon>
        <taxon>malvids</taxon>
        <taxon>Sapindales</taxon>
        <taxon>Sapindaceae</taxon>
        <taxon>Hippocastanoideae</taxon>
        <taxon>Acereae</taxon>
        <taxon>Acer</taxon>
    </lineage>
</organism>
<evidence type="ECO:0000313" key="1">
    <source>
        <dbReference type="EMBL" id="KAI9186968.1"/>
    </source>
</evidence>
<name>A0AAD5J725_ACENE</name>
<dbReference type="AlphaFoldDB" id="A0AAD5J725"/>
<gene>
    <name evidence="1" type="ORF">LWI28_022865</name>
</gene>
<evidence type="ECO:0000313" key="2">
    <source>
        <dbReference type="Proteomes" id="UP001064489"/>
    </source>
</evidence>
<accession>A0AAD5J725</accession>
<sequence>MGTYEVEIQGDKFKASVIDNAAVLDAKINEFWSSLVQHTRPPVDVKVTFDECKARKLELLVLSDLAKEVGLDYVETASTSNGTSTDWNAIAFTDEEIMCAIQESLYVLCYGIGNKVLTMVA</sequence>
<proteinExistence type="predicted"/>
<dbReference type="EMBL" id="JAJSOW010000100">
    <property type="protein sequence ID" value="KAI9186968.1"/>
    <property type="molecule type" value="Genomic_DNA"/>
</dbReference>
<reference evidence="1" key="2">
    <citation type="submission" date="2023-02" db="EMBL/GenBank/DDBJ databases">
        <authorList>
            <person name="Swenson N.G."/>
            <person name="Wegrzyn J.L."/>
            <person name="Mcevoy S.L."/>
        </authorList>
    </citation>
    <scope>NUCLEOTIDE SEQUENCE</scope>
    <source>
        <strain evidence="1">91603</strain>
        <tissue evidence="1">Leaf</tissue>
    </source>
</reference>
<reference evidence="1" key="1">
    <citation type="journal article" date="2022" name="Plant J.">
        <title>Strategies of tolerance reflected in two North American maple genomes.</title>
        <authorList>
            <person name="McEvoy S.L."/>
            <person name="Sezen U.U."/>
            <person name="Trouern-Trend A."/>
            <person name="McMahon S.M."/>
            <person name="Schaberg P.G."/>
            <person name="Yang J."/>
            <person name="Wegrzyn J.L."/>
            <person name="Swenson N.G."/>
        </authorList>
    </citation>
    <scope>NUCLEOTIDE SEQUENCE</scope>
    <source>
        <strain evidence="1">91603</strain>
    </source>
</reference>